<evidence type="ECO:0000313" key="2">
    <source>
        <dbReference type="WBParaSite" id="MBELARI_LOCUS9656"/>
    </source>
</evidence>
<reference evidence="2" key="1">
    <citation type="submission" date="2024-02" db="UniProtKB">
        <authorList>
            <consortium name="WormBaseParasite"/>
        </authorList>
    </citation>
    <scope>IDENTIFICATION</scope>
</reference>
<evidence type="ECO:0000313" key="1">
    <source>
        <dbReference type="Proteomes" id="UP000887575"/>
    </source>
</evidence>
<protein>
    <submittedName>
        <fullName evidence="2">Uncharacterized protein</fullName>
    </submittedName>
</protein>
<keyword evidence="1" id="KW-1185">Reference proteome</keyword>
<organism evidence="1 2">
    <name type="scientific">Mesorhabditis belari</name>
    <dbReference type="NCBI Taxonomy" id="2138241"/>
    <lineage>
        <taxon>Eukaryota</taxon>
        <taxon>Metazoa</taxon>
        <taxon>Ecdysozoa</taxon>
        <taxon>Nematoda</taxon>
        <taxon>Chromadorea</taxon>
        <taxon>Rhabditida</taxon>
        <taxon>Rhabditina</taxon>
        <taxon>Rhabditomorpha</taxon>
        <taxon>Rhabditoidea</taxon>
        <taxon>Rhabditidae</taxon>
        <taxon>Mesorhabditinae</taxon>
        <taxon>Mesorhabditis</taxon>
    </lineage>
</organism>
<dbReference type="Proteomes" id="UP000887575">
    <property type="component" value="Unassembled WGS sequence"/>
</dbReference>
<proteinExistence type="predicted"/>
<accession>A0AAF3FR02</accession>
<dbReference type="AlphaFoldDB" id="A0AAF3FR02"/>
<dbReference type="WBParaSite" id="MBELARI_LOCUS9656">
    <property type="protein sequence ID" value="MBELARI_LOCUS9656"/>
    <property type="gene ID" value="MBELARI_LOCUS9656"/>
</dbReference>
<sequence length="160" mass="18913">MEIPWGEVDFELEPLLSAIDVRRLRVFTEKLPETREISLKIPSSCRFFQLHDFAFQRFLIIDLSEAENLLKIHLFNWKISDLGKESEKAEKIVQLVQKFYGPLKRNRVREISEAENKAFEGKLNEFDVDLRQKGEWKEITFNSINLLIKFKVDLNCSYSS</sequence>
<name>A0AAF3FR02_9BILA</name>